<evidence type="ECO:0000256" key="2">
    <source>
        <dbReference type="ARBA" id="ARBA00010989"/>
    </source>
</evidence>
<dbReference type="Gene3D" id="3.50.50.60">
    <property type="entry name" value="FAD/NAD(P)-binding domain"/>
    <property type="match status" value="1"/>
</dbReference>
<evidence type="ECO:0000313" key="9">
    <source>
        <dbReference type="EMBL" id="SZX77626.1"/>
    </source>
</evidence>
<comment type="cofactor">
    <cofactor evidence="1">
        <name>FAD</name>
        <dbReference type="ChEBI" id="CHEBI:57692"/>
    </cofactor>
</comment>
<proteinExistence type="inferred from homology"/>
<keyword evidence="5" id="KW-0560">Oxidoreductase</keyword>
<evidence type="ECO:0000256" key="5">
    <source>
        <dbReference type="ARBA" id="ARBA00023002"/>
    </source>
</evidence>
<dbReference type="InterPro" id="IPR045170">
    <property type="entry name" value="MTOX"/>
</dbReference>
<organism evidence="8 10">
    <name type="scientific">Tetradesmus obliquus</name>
    <name type="common">Green alga</name>
    <name type="synonym">Acutodesmus obliquus</name>
    <dbReference type="NCBI Taxonomy" id="3088"/>
    <lineage>
        <taxon>Eukaryota</taxon>
        <taxon>Viridiplantae</taxon>
        <taxon>Chlorophyta</taxon>
        <taxon>core chlorophytes</taxon>
        <taxon>Chlorophyceae</taxon>
        <taxon>CS clade</taxon>
        <taxon>Sphaeropleales</taxon>
        <taxon>Scenedesmaceae</taxon>
        <taxon>Tetradesmus</taxon>
    </lineage>
</organism>
<keyword evidence="3" id="KW-0285">Flavoprotein</keyword>
<evidence type="ECO:0000313" key="10">
    <source>
        <dbReference type="Proteomes" id="UP000256970"/>
    </source>
</evidence>
<dbReference type="InterPro" id="IPR036188">
    <property type="entry name" value="FAD/NAD-bd_sf"/>
</dbReference>
<dbReference type="STRING" id="3088.A0A383VS56"/>
<comment type="similarity">
    <text evidence="2">Belongs to the MSOX/MTOX family.</text>
</comment>
<accession>A0A383VS56</accession>
<dbReference type="Gene3D" id="3.30.9.10">
    <property type="entry name" value="D-Amino Acid Oxidase, subunit A, domain 2"/>
    <property type="match status" value="1"/>
</dbReference>
<dbReference type="PANTHER" id="PTHR10961">
    <property type="entry name" value="PEROXISOMAL SARCOSINE OXIDASE"/>
    <property type="match status" value="1"/>
</dbReference>
<dbReference type="InterPro" id="IPR006076">
    <property type="entry name" value="FAD-dep_OxRdtase"/>
</dbReference>
<dbReference type="AlphaFoldDB" id="A0A383VS56"/>
<protein>
    <recommendedName>
        <fullName evidence="7">FAD dependent oxidoreductase domain-containing protein</fullName>
    </recommendedName>
</protein>
<gene>
    <name evidence="9" type="ORF">BQ4739_LOCUS17978</name>
    <name evidence="8" type="ORF">BQ4739_LOCUS8706</name>
</gene>
<feature type="compositionally biased region" description="Basic and acidic residues" evidence="6">
    <location>
        <begin position="518"/>
        <end position="543"/>
    </location>
</feature>
<evidence type="ECO:0000259" key="7">
    <source>
        <dbReference type="Pfam" id="PF01266"/>
    </source>
</evidence>
<dbReference type="GO" id="GO:0050660">
    <property type="term" value="F:flavin adenine dinucleotide binding"/>
    <property type="evidence" value="ECO:0007669"/>
    <property type="project" value="InterPro"/>
</dbReference>
<evidence type="ECO:0000256" key="1">
    <source>
        <dbReference type="ARBA" id="ARBA00001974"/>
    </source>
</evidence>
<dbReference type="Proteomes" id="UP000256970">
    <property type="component" value="Unassembled WGS sequence"/>
</dbReference>
<dbReference type="GO" id="GO:0008115">
    <property type="term" value="F:sarcosine oxidase activity"/>
    <property type="evidence" value="ECO:0007669"/>
    <property type="project" value="TreeGrafter"/>
</dbReference>
<dbReference type="Pfam" id="PF01266">
    <property type="entry name" value="DAO"/>
    <property type="match status" value="1"/>
</dbReference>
<name>A0A383VS56_TETOB</name>
<evidence type="ECO:0000256" key="4">
    <source>
        <dbReference type="ARBA" id="ARBA00022827"/>
    </source>
</evidence>
<evidence type="ECO:0000256" key="3">
    <source>
        <dbReference type="ARBA" id="ARBA00022630"/>
    </source>
</evidence>
<dbReference type="PANTHER" id="PTHR10961:SF7">
    <property type="entry name" value="FAD DEPENDENT OXIDOREDUCTASE DOMAIN-CONTAINING PROTEIN"/>
    <property type="match status" value="1"/>
</dbReference>
<dbReference type="EMBL" id="FNXT01001291">
    <property type="protein sequence ID" value="SZX77626.1"/>
    <property type="molecule type" value="Genomic_DNA"/>
</dbReference>
<dbReference type="SUPFAM" id="SSF51905">
    <property type="entry name" value="FAD/NAD(P)-binding domain"/>
    <property type="match status" value="1"/>
</dbReference>
<evidence type="ECO:0000256" key="6">
    <source>
        <dbReference type="SAM" id="MobiDB-lite"/>
    </source>
</evidence>
<reference evidence="8 10" key="1">
    <citation type="submission" date="2016-10" db="EMBL/GenBank/DDBJ databases">
        <authorList>
            <person name="Cai Z."/>
        </authorList>
    </citation>
    <scope>NUCLEOTIDE SEQUENCE [LARGE SCALE GENOMIC DNA]</scope>
</reference>
<feature type="region of interest" description="Disordered" evidence="6">
    <location>
        <begin position="513"/>
        <end position="543"/>
    </location>
</feature>
<feature type="region of interest" description="Disordered" evidence="6">
    <location>
        <begin position="360"/>
        <end position="380"/>
    </location>
</feature>
<evidence type="ECO:0000313" key="8">
    <source>
        <dbReference type="EMBL" id="SZX68347.1"/>
    </source>
</evidence>
<sequence>MHAQTIKRLQPDCRSCTAHGNTPHRRCRTTAAAGSGPLIGLQRLPDSQQSTTVVERRAADVAVIGGGLAAVLSAYTLARAGRKVLLLSDYGLAAARPQGSALQPLKLTDTDPLLVHLAAESSAYWRGLELLSSSQLLSPQASCDVVLQPDRDHAGAEGFSKLQDACAAAGVTTGPLSCSEAMAQFRQLRLPHSSACLLQPDGAVLHAGDAASAARTLAEKAGVVSRPGLILRGWRDRGSCFQLRASSRLAPELLSLFEAEALLLAPEHWAGPCLGLFGLAVEGLQSREVLHCQVDGGMWQQQAQLPLWQYWGEATPADQPVQPIGMAGLPLVTGQTGGWVLQQLPAWGLPVADPFTWQPASQQWRSSNDDDQEQQAAAAASSSASWVEVQVRQLHQTCSQLVHDVGPLQGATLRSSIRSVTQDGRPIIGQHPGFEPGRVVVAAAASGAQQYGPGSCSSSFQMSPMLAKLAGDVVRSAGGDAALLQGLELQREGLGAAAVDVRDPWEGLQELQAAQAVAKEEAERAADEASDNRQDLAFREPVA</sequence>
<keyword evidence="4" id="KW-0274">FAD</keyword>
<keyword evidence="10" id="KW-1185">Reference proteome</keyword>
<dbReference type="EMBL" id="FNXT01000851">
    <property type="protein sequence ID" value="SZX68347.1"/>
    <property type="molecule type" value="Genomic_DNA"/>
</dbReference>
<feature type="domain" description="FAD dependent oxidoreductase" evidence="7">
    <location>
        <begin position="60"/>
        <end position="278"/>
    </location>
</feature>